<dbReference type="Pfam" id="PF01381">
    <property type="entry name" value="HTH_3"/>
    <property type="match status" value="1"/>
</dbReference>
<reference evidence="2 3" key="1">
    <citation type="submission" date="2020-02" db="EMBL/GenBank/DDBJ databases">
        <authorList>
            <person name="Li X.-J."/>
            <person name="Feng X.-M."/>
        </authorList>
    </citation>
    <scope>NUCLEOTIDE SEQUENCE [LARGE SCALE GENOMIC DNA]</scope>
    <source>
        <strain evidence="2 3">CGMCC 4.7225</strain>
    </source>
</reference>
<dbReference type="Gene3D" id="1.10.260.40">
    <property type="entry name" value="lambda repressor-like DNA-binding domains"/>
    <property type="match status" value="1"/>
</dbReference>
<dbReference type="GO" id="GO:0003677">
    <property type="term" value="F:DNA binding"/>
    <property type="evidence" value="ECO:0007669"/>
    <property type="project" value="InterPro"/>
</dbReference>
<sequence length="103" mass="11757">MVTERWRTTQVAQGNEPVGIMIRRVRSSLGYSQHKIAEQLADASGNSSLTREEVARWERGKRIPGPYWREWLSSVLDVPQREVEVAARVARVTRLTPTASARR</sequence>
<accession>A0A6N9YNY9</accession>
<comment type="caution">
    <text evidence="2">The sequence shown here is derived from an EMBL/GenBank/DDBJ whole genome shotgun (WGS) entry which is preliminary data.</text>
</comment>
<evidence type="ECO:0000259" key="1">
    <source>
        <dbReference type="Pfam" id="PF01381"/>
    </source>
</evidence>
<protein>
    <submittedName>
        <fullName evidence="2">Helix-turn-helix transcriptional regulator</fullName>
    </submittedName>
</protein>
<dbReference type="InterPro" id="IPR001387">
    <property type="entry name" value="Cro/C1-type_HTH"/>
</dbReference>
<dbReference type="EMBL" id="JAAGOB010000008">
    <property type="protein sequence ID" value="NED96713.1"/>
    <property type="molecule type" value="Genomic_DNA"/>
</dbReference>
<dbReference type="Proteomes" id="UP000469185">
    <property type="component" value="Unassembled WGS sequence"/>
</dbReference>
<dbReference type="CDD" id="cd00093">
    <property type="entry name" value="HTH_XRE"/>
    <property type="match status" value="1"/>
</dbReference>
<feature type="domain" description="HTH cro/C1-type" evidence="1">
    <location>
        <begin position="22"/>
        <end position="65"/>
    </location>
</feature>
<name>A0A6N9YNY9_9ACTN</name>
<dbReference type="InterPro" id="IPR010982">
    <property type="entry name" value="Lambda_DNA-bd_dom_sf"/>
</dbReference>
<evidence type="ECO:0000313" key="2">
    <source>
        <dbReference type="EMBL" id="NED96713.1"/>
    </source>
</evidence>
<gene>
    <name evidence="2" type="ORF">G1H11_15490</name>
</gene>
<dbReference type="AlphaFoldDB" id="A0A6N9YNY9"/>
<dbReference type="SUPFAM" id="SSF47413">
    <property type="entry name" value="lambda repressor-like DNA-binding domains"/>
    <property type="match status" value="1"/>
</dbReference>
<organism evidence="2 3">
    <name type="scientific">Phytoactinopolyspora alkaliphila</name>
    <dbReference type="NCBI Taxonomy" id="1783498"/>
    <lineage>
        <taxon>Bacteria</taxon>
        <taxon>Bacillati</taxon>
        <taxon>Actinomycetota</taxon>
        <taxon>Actinomycetes</taxon>
        <taxon>Jiangellales</taxon>
        <taxon>Jiangellaceae</taxon>
        <taxon>Phytoactinopolyspora</taxon>
    </lineage>
</organism>
<dbReference type="RefSeq" id="WP_163819499.1">
    <property type="nucleotide sequence ID" value="NZ_JAAGOB010000008.1"/>
</dbReference>
<proteinExistence type="predicted"/>
<evidence type="ECO:0000313" key="3">
    <source>
        <dbReference type="Proteomes" id="UP000469185"/>
    </source>
</evidence>
<keyword evidence="3" id="KW-1185">Reference proteome</keyword>